<evidence type="ECO:0000313" key="2">
    <source>
        <dbReference type="Proteomes" id="UP001631969"/>
    </source>
</evidence>
<keyword evidence="2" id="KW-1185">Reference proteome</keyword>
<proteinExistence type="predicted"/>
<sequence length="1053" mass="117068">MTNKSAHADQLQAWIEKARSLLDREGRYYTEGAKVALLDMVQLAEEALAGKEVPFIRNREFYRPREDEAVLFAAERFTMVPPFLEKGKVYSHYGLEQALSWFEGQDMRRGGIEKLKERAALALDKSRELLNTAKPGREPGCYSQDAIQKLKATSLVLEASLKKDNADNGEDIALAAVASFNALLELRHSRVLRTDVDPEASLYLSREGLERVKATIATDPLVREQYNKIAAIAAQYSEEEIRRATSLIMNSRHDYAELNRHFYLWSSTDKIANFKAPEQAASVSVSFVLPAEENEQEGLGHVWIDNLEILSASGGSLPIPNGSFDEGGGEGPLHWRPEARKGSPVLKWEDEYPFCGGGDRSRPETANLSSQVQTRYQEGTTRHSLYICNPTGHDEGAWTCTRTVPVAEGGAYTLTFQAKLDGKLKSGLKAVLTFLDAAGQPVGQFEYSFNRKSSIPGGRFLLPMQCDAIQYAMTGELIYARKVKDQLLFMFNDFCQGAEHWLATNLRPEGNDSYGAVQGGRMLSAAAVSYSFIRGAGVFSREEKERFYRMTDYLLRYMLDMRDRTEWTPYEAQEGCSNWQTDMCAGTGFMMMALTDFPNRHTWLHNAHCILKAQLMLNVNPDSSWPESIRYHHAALERFAGYAKAANHVLGENWFADTPLLRMFGYSASVQTPGYRYFDGRIGTPPFGDHALGGGGEFGFFAAYLADVAKTDVQLADLMYHTWAAAGKPFKRLWGESVALENILGQGDTYKPTGALILGSTTAFPDAGIHVFRKGYGTGRESYFAVMSSPQPVGHGHLDQGSFILYKDSVPLVMDSGIEGYFDSSTQWHISSYSHACMQFATTQTVIPKPVEGAINLSAGTYSLERGWVDVPRMSRVLGTVLCGDAESITIEIANPEGAGRHIRHILWLKEPDLYIIRDTVWDFSGRVLFSLPVASGQSVIEGSQVYSQGRYGVDLETVFLSPLESLCLEQGRATPFFGDQADRVSMMDYIRAVANAEAGFLTVLYPKEKGRRKLLVQKESDGTLLLRTESHSVGIDATSHSYGLAVRRQVQI</sequence>
<accession>A0ACC7P2I9</accession>
<protein>
    <submittedName>
        <fullName evidence="1">Heparinase II/III family protein</fullName>
    </submittedName>
</protein>
<evidence type="ECO:0000313" key="1">
    <source>
        <dbReference type="EMBL" id="MFM9331266.1"/>
    </source>
</evidence>
<organism evidence="1 2">
    <name type="scientific">Paenibacillus mesotrionivorans</name>
    <dbReference type="NCBI Taxonomy" id="3160968"/>
    <lineage>
        <taxon>Bacteria</taxon>
        <taxon>Bacillati</taxon>
        <taxon>Bacillota</taxon>
        <taxon>Bacilli</taxon>
        <taxon>Bacillales</taxon>
        <taxon>Paenibacillaceae</taxon>
        <taxon>Paenibacillus</taxon>
    </lineage>
</organism>
<dbReference type="Proteomes" id="UP001631969">
    <property type="component" value="Unassembled WGS sequence"/>
</dbReference>
<name>A0ACC7P2I9_9BACL</name>
<comment type="caution">
    <text evidence="1">The sequence shown here is derived from an EMBL/GenBank/DDBJ whole genome shotgun (WGS) entry which is preliminary data.</text>
</comment>
<dbReference type="EMBL" id="JBJURJ010000017">
    <property type="protein sequence ID" value="MFM9331266.1"/>
    <property type="molecule type" value="Genomic_DNA"/>
</dbReference>
<gene>
    <name evidence="1" type="ORF">ACI1P1_23505</name>
</gene>
<reference evidence="1" key="1">
    <citation type="submission" date="2024-12" db="EMBL/GenBank/DDBJ databases">
        <authorList>
            <person name="Wu N."/>
        </authorList>
    </citation>
    <scope>NUCLEOTIDE SEQUENCE</scope>
    <source>
        <strain evidence="1">P15</strain>
    </source>
</reference>